<dbReference type="PANTHER" id="PTHR40050">
    <property type="entry name" value="INNER SPORE COAT PROTEIN H"/>
    <property type="match status" value="1"/>
</dbReference>
<gene>
    <name evidence="1" type="ORF">MPSYJ_54080</name>
</gene>
<dbReference type="AlphaFoldDB" id="A0A7I7MJI7"/>
<dbReference type="RefSeq" id="WP_163727153.1">
    <property type="nucleotide sequence ID" value="NZ_AP022574.1"/>
</dbReference>
<dbReference type="EMBL" id="AP022574">
    <property type="protein sequence ID" value="BBX71947.1"/>
    <property type="molecule type" value="Genomic_DNA"/>
</dbReference>
<dbReference type="InterPro" id="IPR014867">
    <property type="entry name" value="Spore_coat_CotH_CotH2/3/7"/>
</dbReference>
<keyword evidence="1" id="KW-0167">Capsid protein</keyword>
<evidence type="ECO:0000313" key="2">
    <source>
        <dbReference type="Proteomes" id="UP000466514"/>
    </source>
</evidence>
<dbReference type="Pfam" id="PF08757">
    <property type="entry name" value="CotH"/>
    <property type="match status" value="1"/>
</dbReference>
<dbReference type="PANTHER" id="PTHR40050:SF1">
    <property type="entry name" value="INNER SPORE COAT PROTEIN H"/>
    <property type="match status" value="1"/>
</dbReference>
<proteinExistence type="predicted"/>
<reference evidence="1 2" key="1">
    <citation type="journal article" date="2019" name="Emerg. Microbes Infect.">
        <title>Comprehensive subspecies identification of 175 nontuberculous mycobacteria species based on 7547 genomic profiles.</title>
        <authorList>
            <person name="Matsumoto Y."/>
            <person name="Kinjo T."/>
            <person name="Motooka D."/>
            <person name="Nabeya D."/>
            <person name="Jung N."/>
            <person name="Uechi K."/>
            <person name="Horii T."/>
            <person name="Iida T."/>
            <person name="Fujita J."/>
            <person name="Nakamura S."/>
        </authorList>
    </citation>
    <scope>NUCLEOTIDE SEQUENCE [LARGE SCALE GENOMIC DNA]</scope>
    <source>
        <strain evidence="1 2">JCM 13323</strain>
    </source>
</reference>
<keyword evidence="2" id="KW-1185">Reference proteome</keyword>
<protein>
    <submittedName>
        <fullName evidence="1">Spore coat protein CotH</fullName>
    </submittedName>
</protein>
<evidence type="ECO:0000313" key="1">
    <source>
        <dbReference type="EMBL" id="BBX71947.1"/>
    </source>
</evidence>
<dbReference type="Proteomes" id="UP000466514">
    <property type="component" value="Chromosome"/>
</dbReference>
<accession>A0A7I7MJI7</accession>
<organism evidence="1 2">
    <name type="scientific">Mycolicibacterium psychrotolerans</name>
    <dbReference type="NCBI Taxonomy" id="216929"/>
    <lineage>
        <taxon>Bacteria</taxon>
        <taxon>Bacillati</taxon>
        <taxon>Actinomycetota</taxon>
        <taxon>Actinomycetes</taxon>
        <taxon>Mycobacteriales</taxon>
        <taxon>Mycobacteriaceae</taxon>
        <taxon>Mycolicibacterium</taxon>
    </lineage>
</organism>
<sequence>MTALQQQALDSFYAIDNVITIKITMAAAEWDALRNEEPKGGRCNFEFTDGARYTWRKAASVEISGTRFPAATTFTDVGVKKKSFCGSIDSDKPCLHVDFGRLGDANVAGIEALIGSRYVTLNNSIQDRSYIKQTLGYRLLGMAGLPHSRCNYARVFVNGTPIGQGAGGVNAPGVYVNAEPVMKRYIERNFNGNMKGNLYELEHHDDLVEERLDFIGVEALSKFEDKADLTFACAHIKANGLAGVDQVFDMGQFLKIFAMEFFLKHWDGYADNTNNTYLYNDVTAVAAPDVGDIRFKMIPWGIDQTLQPGMPFKLGRDGVIAQLVRNDDARRKQLFDQIRAYRDTVFSRENQQTVLRPLINEMQALLTGFGVPDVVTEIDLVRQQLRLAESAGYMATGLPGPADPVYILKHDTSACLHASNTESIPPGAPTPANLEVYHQPLKDDNDPADLWALDDLGTGKSLASKAFSRNLHASASQVTPQGHKYLYTCAPSNGQHAEEFTIAPVPVPVTDPANPPGRFAYTGYFNLVSARTTEMAKFGLDLTPGGRARVHQELPGSNLYFY</sequence>
<keyword evidence="1" id="KW-0946">Virion</keyword>
<dbReference type="KEGG" id="mpsc:MPSYJ_54080"/>
<name>A0A7I7MJI7_9MYCO</name>